<organism evidence="2 3">
    <name type="scientific">Phyllobacterium brassicacearum</name>
    <dbReference type="NCBI Taxonomy" id="314235"/>
    <lineage>
        <taxon>Bacteria</taxon>
        <taxon>Pseudomonadati</taxon>
        <taxon>Pseudomonadota</taxon>
        <taxon>Alphaproteobacteria</taxon>
        <taxon>Hyphomicrobiales</taxon>
        <taxon>Phyllobacteriaceae</taxon>
        <taxon>Phyllobacterium</taxon>
    </lineage>
</organism>
<dbReference type="PANTHER" id="PTHR43883">
    <property type="entry name" value="SLR0207 PROTEIN"/>
    <property type="match status" value="1"/>
</dbReference>
<protein>
    <submittedName>
        <fullName evidence="2">Aminoglycoside phosphotransferase</fullName>
    </submittedName>
</protein>
<dbReference type="EMBL" id="PGGO01000026">
    <property type="protein sequence ID" value="PSH63012.1"/>
    <property type="molecule type" value="Genomic_DNA"/>
</dbReference>
<accession>A0A2P7B9B2</accession>
<keyword evidence="3" id="KW-1185">Reference proteome</keyword>
<dbReference type="SUPFAM" id="SSF52540">
    <property type="entry name" value="P-loop containing nucleoside triphosphate hydrolases"/>
    <property type="match status" value="1"/>
</dbReference>
<dbReference type="Gene3D" id="3.90.1200.10">
    <property type="match status" value="1"/>
</dbReference>
<dbReference type="RefSeq" id="WP_106713691.1">
    <property type="nucleotide sequence ID" value="NZ_PGGO01000026.1"/>
</dbReference>
<dbReference type="InterPro" id="IPR027417">
    <property type="entry name" value="P-loop_NTPase"/>
</dbReference>
<dbReference type="SUPFAM" id="SSF56112">
    <property type="entry name" value="Protein kinase-like (PK-like)"/>
    <property type="match status" value="1"/>
</dbReference>
<dbReference type="InterPro" id="IPR011009">
    <property type="entry name" value="Kinase-like_dom_sf"/>
</dbReference>
<dbReference type="Pfam" id="PF01636">
    <property type="entry name" value="APH"/>
    <property type="match status" value="1"/>
</dbReference>
<dbReference type="Proteomes" id="UP000241444">
    <property type="component" value="Unassembled WGS sequence"/>
</dbReference>
<sequence>MSHDQNETIEFLKHARNYGLDGPVVLLETHISLIFLVSDKAFKLKRAVKFPYADFSTPTARLSCCLKEVELNSQTAPELYLGVRRITRDANGSLCFDGSSETIDAVVEMRRFPQENLFDRMAEAGQLTAALMDTTARTIAEFHQNVAAVHTGSGSANLEAVFDINKRGFATSRVFTGSEVQTFDEAFRSALATHRRHLDRREASGLIRRCHGDLHLRNICLTERGPRLFDCIEFNDQIATVDVLYDLAFLLMDLWHRNLRDHANLVMNRYLDITGDNEGVAVLPFFMALRAAVRAHVVASQGEMAQVKPDNLRQEARSYFNLAIDLLGPPSPTLIAIGGLSGSGKSTIAEALAAHVGCAPGARIFESDRLRKAMFAVPATTRLSPEAYRPEVSEAVYKSLCNKAGAALSARGSVIVDAVFDKPGNRTSMEHVASALGLPFIGIWLKGEHSMLKSRITGRRDSVSDATVEVLALQETKDTGAIGWRHIDANLSVDTIVELVVQEIDITCSHAPA</sequence>
<dbReference type="Gene3D" id="3.40.50.300">
    <property type="entry name" value="P-loop containing nucleotide triphosphate hydrolases"/>
    <property type="match status" value="1"/>
</dbReference>
<dbReference type="PANTHER" id="PTHR43883:SF1">
    <property type="entry name" value="GLUCONOKINASE"/>
    <property type="match status" value="1"/>
</dbReference>
<dbReference type="InterPro" id="IPR002575">
    <property type="entry name" value="Aminoglycoside_PTrfase"/>
</dbReference>
<evidence type="ECO:0000313" key="2">
    <source>
        <dbReference type="EMBL" id="PSH63012.1"/>
    </source>
</evidence>
<name>A0A2P7B9B2_9HYPH</name>
<dbReference type="Pfam" id="PF13671">
    <property type="entry name" value="AAA_33"/>
    <property type="match status" value="1"/>
</dbReference>
<evidence type="ECO:0000313" key="3">
    <source>
        <dbReference type="Proteomes" id="UP000241444"/>
    </source>
</evidence>
<comment type="caution">
    <text evidence="2">The sequence shown here is derived from an EMBL/GenBank/DDBJ whole genome shotgun (WGS) entry which is preliminary data.</text>
</comment>
<proteinExistence type="predicted"/>
<evidence type="ECO:0000259" key="1">
    <source>
        <dbReference type="Pfam" id="PF01636"/>
    </source>
</evidence>
<dbReference type="GO" id="GO:0016740">
    <property type="term" value="F:transferase activity"/>
    <property type="evidence" value="ECO:0007669"/>
    <property type="project" value="UniProtKB-KW"/>
</dbReference>
<dbReference type="OrthoDB" id="9810277at2"/>
<feature type="domain" description="Aminoglycoside phosphotransferase" evidence="1">
    <location>
        <begin position="124"/>
        <end position="267"/>
    </location>
</feature>
<reference evidence="3" key="1">
    <citation type="submission" date="2017-11" db="EMBL/GenBank/DDBJ databases">
        <authorList>
            <person name="Kuznetsova I."/>
            <person name="Sazanova A."/>
            <person name="Chirak E."/>
            <person name="Safronova V."/>
            <person name="Willems A."/>
        </authorList>
    </citation>
    <scope>NUCLEOTIDE SEQUENCE [LARGE SCALE GENOMIC DNA]</scope>
    <source>
        <strain evidence="3">STM 196</strain>
    </source>
</reference>
<dbReference type="InterPro" id="IPR052732">
    <property type="entry name" value="Cell-binding_unc_protein"/>
</dbReference>
<gene>
    <name evidence="2" type="ORF">CU102_24445</name>
</gene>
<dbReference type="AlphaFoldDB" id="A0A2P7B9B2"/>
<keyword evidence="2" id="KW-0808">Transferase</keyword>